<dbReference type="EMBL" id="CP063410">
    <property type="protein sequence ID" value="QSZ35862.1"/>
    <property type="molecule type" value="Genomic_DNA"/>
</dbReference>
<sequence length="297" mass="33954">MLISSLDLLHSPLSSTMTTNTIGKEGERHRAKEDDLMAAAILSRSTHMKFPASQDVTPTIALDTSECPNEKIAHLGLPHTHEKLHVPNHRYSVPDLGNNEIAFEHRCSQPQLRYLGTKPWNKLTTLRLDYLFVDSEDLANVLRVNGRTLKSVTLYKPCLLGTHSWRYLFWRLREWHESGVMNLSTFELKGWLQWVPSESDVGELSMEDMVTGNSFPYKASSMVGKTTFLDYKGQPVESEDPRLNTTLARAMEKYVIEGGGYFWDHFLSFSTYEGPPQGFAAVEEKPRQEFYQDGWYS</sequence>
<gene>
    <name evidence="1" type="ORF">DSL72_006984</name>
</gene>
<dbReference type="Proteomes" id="UP000672032">
    <property type="component" value="Chromosome 6"/>
</dbReference>
<accession>A0A8A3PKG3</accession>
<reference evidence="1" key="1">
    <citation type="submission" date="2020-10" db="EMBL/GenBank/DDBJ databases">
        <title>Genome Sequence of Monilinia vaccinii-corymbosi Sheds Light on Mummy Berry Disease Infection of Blueberry and Mating Type.</title>
        <authorList>
            <person name="Yow A.G."/>
            <person name="Zhang Y."/>
            <person name="Bansal K."/>
            <person name="Eacker S.M."/>
            <person name="Sullivan S."/>
            <person name="Liachko I."/>
            <person name="Cubeta M.A."/>
            <person name="Rollins J.A."/>
            <person name="Ashrafi H."/>
        </authorList>
    </citation>
    <scope>NUCLEOTIDE SEQUENCE</scope>
    <source>
        <strain evidence="1">RL-1</strain>
    </source>
</reference>
<proteinExistence type="predicted"/>
<dbReference type="AlphaFoldDB" id="A0A8A3PKG3"/>
<name>A0A8A3PKG3_9HELO</name>
<dbReference type="OrthoDB" id="3449492at2759"/>
<evidence type="ECO:0000313" key="1">
    <source>
        <dbReference type="EMBL" id="QSZ35862.1"/>
    </source>
</evidence>
<keyword evidence="2" id="KW-1185">Reference proteome</keyword>
<evidence type="ECO:0000313" key="2">
    <source>
        <dbReference type="Proteomes" id="UP000672032"/>
    </source>
</evidence>
<organism evidence="1 2">
    <name type="scientific">Monilinia vaccinii-corymbosi</name>
    <dbReference type="NCBI Taxonomy" id="61207"/>
    <lineage>
        <taxon>Eukaryota</taxon>
        <taxon>Fungi</taxon>
        <taxon>Dikarya</taxon>
        <taxon>Ascomycota</taxon>
        <taxon>Pezizomycotina</taxon>
        <taxon>Leotiomycetes</taxon>
        <taxon>Helotiales</taxon>
        <taxon>Sclerotiniaceae</taxon>
        <taxon>Monilinia</taxon>
    </lineage>
</organism>
<protein>
    <submittedName>
        <fullName evidence="1">Uncharacterized protein</fullName>
    </submittedName>
</protein>